<reference evidence="2" key="2">
    <citation type="submission" date="2011-02" db="EMBL/GenBank/DDBJ databases">
        <authorList>
            <person name="MacLean D."/>
        </authorList>
    </citation>
    <scope>NUCLEOTIDE SEQUENCE</scope>
</reference>
<keyword evidence="1" id="KW-0175">Coiled coil</keyword>
<sequence>MDATVAQLEAKVARRQEDAELLRKENEVMECQFECLDSVRKAVGIKHSVTIVQHLEWIRKLRNVGEETEERKKVVATLLDTQKRISCEQRQQQLVATRLRTVIEEEEDENDRVQLTMQRELERIKHQQENDQRFQRLLERHNVLQQRLIDDTTLIQQLEVRSKWQIMLENGTQAVVLVDGESKDPTRCHQSVSEALYLAAAIRTSKNKKRIFTQACWTITQKYIHS</sequence>
<dbReference type="HOGENOM" id="CLU_1226695_0_0_1"/>
<gene>
    <name evidence="2" type="primary">AlNc14C137G7131</name>
    <name evidence="2" type="ORF">ALNC14_080420</name>
</gene>
<dbReference type="AlphaFoldDB" id="F0WKU2"/>
<name>F0WKU2_9STRA</name>
<feature type="coiled-coil region" evidence="1">
    <location>
        <begin position="96"/>
        <end position="130"/>
    </location>
</feature>
<proteinExistence type="predicted"/>
<feature type="coiled-coil region" evidence="1">
    <location>
        <begin position="5"/>
        <end position="32"/>
    </location>
</feature>
<evidence type="ECO:0000256" key="1">
    <source>
        <dbReference type="SAM" id="Coils"/>
    </source>
</evidence>
<organism evidence="2">
    <name type="scientific">Albugo laibachii Nc14</name>
    <dbReference type="NCBI Taxonomy" id="890382"/>
    <lineage>
        <taxon>Eukaryota</taxon>
        <taxon>Sar</taxon>
        <taxon>Stramenopiles</taxon>
        <taxon>Oomycota</taxon>
        <taxon>Peronosporomycetes</taxon>
        <taxon>Albuginales</taxon>
        <taxon>Albuginaceae</taxon>
        <taxon>Albugo</taxon>
    </lineage>
</organism>
<evidence type="ECO:0000313" key="2">
    <source>
        <dbReference type="EMBL" id="CCA21899.1"/>
    </source>
</evidence>
<protein>
    <submittedName>
        <fullName evidence="2">AlNc14C137G7131 protein</fullName>
    </submittedName>
</protein>
<accession>F0WKU2</accession>
<dbReference type="EMBL" id="FR824182">
    <property type="protein sequence ID" value="CCA21899.1"/>
    <property type="molecule type" value="Genomic_DNA"/>
</dbReference>
<reference evidence="2" key="1">
    <citation type="journal article" date="2011" name="PLoS Biol.">
        <title>Gene gain and loss during evolution of obligate parasitism in the white rust pathogen of Arabidopsis thaliana.</title>
        <authorList>
            <person name="Kemen E."/>
            <person name="Gardiner A."/>
            <person name="Schultz-Larsen T."/>
            <person name="Kemen A.C."/>
            <person name="Balmuth A.L."/>
            <person name="Robert-Seilaniantz A."/>
            <person name="Bailey K."/>
            <person name="Holub E."/>
            <person name="Studholme D.J."/>
            <person name="Maclean D."/>
            <person name="Jones J.D."/>
        </authorList>
    </citation>
    <scope>NUCLEOTIDE SEQUENCE</scope>
</reference>